<accession>E3LJA9</accession>
<dbReference type="PANTHER" id="PTHR47405">
    <property type="entry name" value="SERPENTINE RECEPTOR, CLASS H-RELATED"/>
    <property type="match status" value="1"/>
</dbReference>
<dbReference type="InParanoid" id="E3LJA9"/>
<gene>
    <name evidence="2" type="ORF">CRE_09106</name>
</gene>
<keyword evidence="3" id="KW-1185">Reference proteome</keyword>
<dbReference type="OMA" id="DNCFFMQ"/>
<feature type="transmembrane region" description="Helical" evidence="1">
    <location>
        <begin position="12"/>
        <end position="38"/>
    </location>
</feature>
<dbReference type="eggNOG" id="ENOG502THFX">
    <property type="taxonomic scope" value="Eukaryota"/>
</dbReference>
<evidence type="ECO:0000313" key="2">
    <source>
        <dbReference type="EMBL" id="EFO95320.1"/>
    </source>
</evidence>
<keyword evidence="1" id="KW-0812">Transmembrane</keyword>
<feature type="transmembrane region" description="Helical" evidence="1">
    <location>
        <begin position="134"/>
        <end position="154"/>
    </location>
</feature>
<dbReference type="RefSeq" id="XP_003116424.2">
    <property type="nucleotide sequence ID" value="XM_003116376.2"/>
</dbReference>
<dbReference type="GeneID" id="9820057"/>
<sequence length="326" mass="37734">MLNTTCQYEEPFYILPLNWISSFLSIPVYGIAFIVLLMKCPKHFDEYRKYIVIHIISGLLSDFHIRVIWKVSVFLPWPSLCSNGFAVEYALIMFYIFVILLFFTGATVLNLFLQRMSAITKHVENVNFQKFIYFLRYLFYASSGVAIILVVSIYPEFRNQKETKTIIEQKFGTLPGYMWCDNCFFMQFESRLFSLFFILGYFIIICVVTAALLAAFETLRALNSNSLSLSPKTTIIVHVSLLFIPLLAFCLANFIVINNEYLAPFLTLMIEDHGSVSTFTLLITNKLLRKATRKLFLMPENLMMKAEQRVFKRSKNTSGIHVVTTN</sequence>
<dbReference type="HOGENOM" id="CLU_047463_1_0_1"/>
<dbReference type="CTD" id="9820057"/>
<dbReference type="Pfam" id="PF10318">
    <property type="entry name" value="7TM_GPCR_Srh"/>
    <property type="match status" value="1"/>
</dbReference>
<organism evidence="3">
    <name type="scientific">Caenorhabditis remanei</name>
    <name type="common">Caenorhabditis vulgaris</name>
    <dbReference type="NCBI Taxonomy" id="31234"/>
    <lineage>
        <taxon>Eukaryota</taxon>
        <taxon>Metazoa</taxon>
        <taxon>Ecdysozoa</taxon>
        <taxon>Nematoda</taxon>
        <taxon>Chromadorea</taxon>
        <taxon>Rhabditida</taxon>
        <taxon>Rhabditina</taxon>
        <taxon>Rhabditomorpha</taxon>
        <taxon>Rhabditoidea</taxon>
        <taxon>Rhabditidae</taxon>
        <taxon>Peloderinae</taxon>
        <taxon>Caenorhabditis</taxon>
    </lineage>
</organism>
<keyword evidence="1" id="KW-0472">Membrane</keyword>
<keyword evidence="1" id="KW-1133">Transmembrane helix</keyword>
<feature type="transmembrane region" description="Helical" evidence="1">
    <location>
        <begin position="192"/>
        <end position="214"/>
    </location>
</feature>
<dbReference type="InterPro" id="IPR019422">
    <property type="entry name" value="7TM_GPCR_serpentine_rcpt_Srh"/>
</dbReference>
<feature type="transmembrane region" description="Helical" evidence="1">
    <location>
        <begin position="50"/>
        <end position="69"/>
    </location>
</feature>
<feature type="transmembrane region" description="Helical" evidence="1">
    <location>
        <begin position="262"/>
        <end position="284"/>
    </location>
</feature>
<feature type="transmembrane region" description="Helical" evidence="1">
    <location>
        <begin position="89"/>
        <end position="113"/>
    </location>
</feature>
<dbReference type="AlphaFoldDB" id="E3LJA9"/>
<dbReference type="KEGG" id="crq:GCK72_019852"/>
<reference evidence="2" key="1">
    <citation type="submission" date="2007-07" db="EMBL/GenBank/DDBJ databases">
        <title>PCAP assembly of the Caenorhabditis remanei genome.</title>
        <authorList>
            <consortium name="The Caenorhabditis remanei Sequencing Consortium"/>
            <person name="Wilson R.K."/>
        </authorList>
    </citation>
    <scope>NUCLEOTIDE SEQUENCE [LARGE SCALE GENOMIC DNA]</scope>
    <source>
        <strain evidence="2">PB4641</strain>
    </source>
</reference>
<dbReference type="PANTHER" id="PTHR47405:SF4">
    <property type="entry name" value="SERPENTINE RECEPTOR, CLASS H"/>
    <property type="match status" value="1"/>
</dbReference>
<dbReference type="Proteomes" id="UP000008281">
    <property type="component" value="Unassembled WGS sequence"/>
</dbReference>
<evidence type="ECO:0000313" key="3">
    <source>
        <dbReference type="Proteomes" id="UP000008281"/>
    </source>
</evidence>
<dbReference type="OrthoDB" id="5819469at2759"/>
<evidence type="ECO:0000256" key="1">
    <source>
        <dbReference type="SAM" id="Phobius"/>
    </source>
</evidence>
<feature type="transmembrane region" description="Helical" evidence="1">
    <location>
        <begin position="235"/>
        <end position="256"/>
    </location>
</feature>
<name>E3LJA9_CAERE</name>
<dbReference type="EMBL" id="DS268409">
    <property type="protein sequence ID" value="EFO95320.1"/>
    <property type="molecule type" value="Genomic_DNA"/>
</dbReference>
<proteinExistence type="predicted"/>
<protein>
    <submittedName>
        <fullName evidence="2">Uncharacterized protein</fullName>
    </submittedName>
</protein>